<dbReference type="Proteomes" id="UP000242642">
    <property type="component" value="Unassembled WGS sequence"/>
</dbReference>
<proteinExistence type="inferred from homology"/>
<dbReference type="STRING" id="1123402.SAMN02583745_02947"/>
<sequence length="921" mass="109609">MKEKILLYKNKVEEHGGIILSLRKIFRIYRDEGIQGVRNRIRINKEVNENKVDVIKTQILYEYNQYLEKYAADINVQLVFKEVMLSYYLENRDVLEIDDFNLEKLSVDEIIMDCLDGKVNVPISLQMLIVRSYFDSEYYSSNNLDVRKRKIEPLYHFCVYGWMELRKPREDFDILYYCSRYLSFNYDTINPLMHYALMQSTKLCTKFDKGYFQKTPQIIDNKEKIIKRRVCLFAGYDVQNIMDDYVIEYIKELSKYCDVYYLADSTMVRYELDKIKPWVKKAWSFKHDKYDFGSYSILANELVGWEELEKYDEVLLCNDSCYLLTNLDNVFDKMDYSNSDWWGLQATKGIYQTLNYNKKKYKNPISIKEIDDVLIQDFQKDYIFDFYVGSYFIALRRQVINAPIIRRFFENIKKENKKKLIVMKYEIGLTKLLIEEGFKFDTYSNWLYPMHPVYDKYIFNLLDEGFPLFKRYLLSENHYSLPGLKNWKSEILKYYPEAKVDIFEKNLNRVSNSYKLFVNFNVKRTKKGAAIFPKKYSNKEMLELDKRTVAFDNYWVFPVCAFDHTFSGNERAIFEYVKNNKDIKKIILTRSKFINVDGVNVEIYPHESIEGQILLLQSKIIFIKHTPFRNVGYPLQEEKHYYINLWHGIPLKRIGVASIDQKDNLAKLGNEHKKCRTVISSSKIDSMAMASAFYPLMYNDIWVTGLPRADFILMDYEQLPSDFKDEMDILNNYLGNKKLVLYCPTFRNYKIDEAINITPNQILELNKWLKDNNAMLGIRDHMANKNKNILAVVDPELMLNLSNSCFYHIEVLLRRADILITDYSSTFIDFILLDKPMISFAYDYDNYMNNERGFFYDFDFVFPGEICKDVYSLLNSLERLTQNKFEINKTKQDISKKIFFDYIDSMSSSRVVAKINELING</sequence>
<dbReference type="Gene3D" id="3.40.50.11820">
    <property type="match status" value="1"/>
</dbReference>
<dbReference type="InterPro" id="IPR007739">
    <property type="entry name" value="RgpF"/>
</dbReference>
<organism evidence="7 8">
    <name type="scientific">Thorsellia anophelis DSM 18579</name>
    <dbReference type="NCBI Taxonomy" id="1123402"/>
    <lineage>
        <taxon>Bacteria</taxon>
        <taxon>Pseudomonadati</taxon>
        <taxon>Pseudomonadota</taxon>
        <taxon>Gammaproteobacteria</taxon>
        <taxon>Enterobacterales</taxon>
        <taxon>Thorselliaceae</taxon>
        <taxon>Thorsellia</taxon>
    </lineage>
</organism>
<dbReference type="Gene3D" id="3.40.50.12580">
    <property type="match status" value="1"/>
</dbReference>
<dbReference type="RefSeq" id="WP_177168701.1">
    <property type="nucleotide sequence ID" value="NZ_FOHV01000055.1"/>
</dbReference>
<evidence type="ECO:0000313" key="8">
    <source>
        <dbReference type="Proteomes" id="UP000242642"/>
    </source>
</evidence>
<accession>A0A1I0G2H2</accession>
<dbReference type="Pfam" id="PF05045">
    <property type="entry name" value="RgpF"/>
    <property type="match status" value="1"/>
</dbReference>
<dbReference type="InterPro" id="IPR051612">
    <property type="entry name" value="Teichoic_Acid_Biosynth"/>
</dbReference>
<keyword evidence="4 7" id="KW-0808">Transferase</keyword>
<dbReference type="PANTHER" id="PTHR37316:SF3">
    <property type="entry name" value="TEICHOIC ACID GLYCEROL-PHOSPHATE TRANSFERASE"/>
    <property type="match status" value="1"/>
</dbReference>
<dbReference type="EMBL" id="FOHV01000055">
    <property type="protein sequence ID" value="SET64081.1"/>
    <property type="molecule type" value="Genomic_DNA"/>
</dbReference>
<dbReference type="Pfam" id="PF04464">
    <property type="entry name" value="Glyphos_transf"/>
    <property type="match status" value="1"/>
</dbReference>
<dbReference type="InterPro" id="IPR007554">
    <property type="entry name" value="Glycerophosphate_synth"/>
</dbReference>
<dbReference type="GO" id="GO:0005886">
    <property type="term" value="C:plasma membrane"/>
    <property type="evidence" value="ECO:0007669"/>
    <property type="project" value="UniProtKB-SubCell"/>
</dbReference>
<evidence type="ECO:0000256" key="1">
    <source>
        <dbReference type="ARBA" id="ARBA00004202"/>
    </source>
</evidence>
<evidence type="ECO:0000256" key="5">
    <source>
        <dbReference type="ARBA" id="ARBA00022944"/>
    </source>
</evidence>
<dbReference type="PANTHER" id="PTHR37316">
    <property type="entry name" value="TEICHOIC ACID GLYCEROL-PHOSPHATE PRIMASE"/>
    <property type="match status" value="1"/>
</dbReference>
<keyword evidence="6" id="KW-0472">Membrane</keyword>
<dbReference type="InterPro" id="IPR043149">
    <property type="entry name" value="TagF_N"/>
</dbReference>
<dbReference type="SUPFAM" id="SSF53756">
    <property type="entry name" value="UDP-Glycosyltransferase/glycogen phosphorylase"/>
    <property type="match status" value="1"/>
</dbReference>
<dbReference type="GO" id="GO:0019350">
    <property type="term" value="P:teichoic acid biosynthetic process"/>
    <property type="evidence" value="ECO:0007669"/>
    <property type="project" value="UniProtKB-KW"/>
</dbReference>
<comment type="similarity">
    <text evidence="2">Belongs to the CDP-glycerol glycerophosphotransferase family.</text>
</comment>
<evidence type="ECO:0000256" key="6">
    <source>
        <dbReference type="ARBA" id="ARBA00023136"/>
    </source>
</evidence>
<comment type="subcellular location">
    <subcellularLocation>
        <location evidence="1">Cell membrane</location>
        <topology evidence="1">Peripheral membrane protein</topology>
    </subcellularLocation>
</comment>
<dbReference type="GO" id="GO:0047355">
    <property type="term" value="F:CDP-glycerol glycerophosphotransferase activity"/>
    <property type="evidence" value="ECO:0007669"/>
    <property type="project" value="InterPro"/>
</dbReference>
<keyword evidence="8" id="KW-1185">Reference proteome</keyword>
<evidence type="ECO:0000313" key="7">
    <source>
        <dbReference type="EMBL" id="SET64081.1"/>
    </source>
</evidence>
<evidence type="ECO:0000256" key="3">
    <source>
        <dbReference type="ARBA" id="ARBA00022475"/>
    </source>
</evidence>
<name>A0A1I0G2H2_9GAMM</name>
<evidence type="ECO:0000256" key="4">
    <source>
        <dbReference type="ARBA" id="ARBA00022679"/>
    </source>
</evidence>
<dbReference type="InterPro" id="IPR043148">
    <property type="entry name" value="TagF_C"/>
</dbReference>
<gene>
    <name evidence="7" type="ORF">SAMN02583745_02947</name>
</gene>
<protein>
    <submittedName>
        <fullName evidence="7">CDP-glycerol glycerophosphotransferase, TagB/SpsB family</fullName>
    </submittedName>
</protein>
<dbReference type="AlphaFoldDB" id="A0A1I0G2H2"/>
<keyword evidence="3" id="KW-1003">Cell membrane</keyword>
<evidence type="ECO:0000256" key="2">
    <source>
        <dbReference type="ARBA" id="ARBA00010488"/>
    </source>
</evidence>
<keyword evidence="5" id="KW-0777">Teichoic acid biosynthesis</keyword>
<reference evidence="8" key="1">
    <citation type="submission" date="2016-10" db="EMBL/GenBank/DDBJ databases">
        <authorList>
            <person name="Varghese N."/>
            <person name="Submissions S."/>
        </authorList>
    </citation>
    <scope>NUCLEOTIDE SEQUENCE [LARGE SCALE GENOMIC DNA]</scope>
    <source>
        <strain evidence="8">DSM 18579</strain>
    </source>
</reference>